<gene>
    <name evidence="2" type="ORF">DK389_18265</name>
</gene>
<evidence type="ECO:0000313" key="2">
    <source>
        <dbReference type="EMBL" id="AWN42087.1"/>
    </source>
</evidence>
<dbReference type="OrthoDB" id="8236492at2"/>
<sequence length="128" mass="13476">MRTAIFAAAALAVVAAGIGTAEAARKKVQVPNRYDGSWSIEVITLDGPCDRAYRYGVQIERGEARYAGGDFQISGRVTPNGAVRAVIARGTDSASVVGRLGRDGYGNGTWTTNGGIACRGQWNAERRG</sequence>
<proteinExistence type="predicted"/>
<dbReference type="KEGG" id="mets:DK389_18265"/>
<keyword evidence="1" id="KW-0732">Signal</keyword>
<dbReference type="RefSeq" id="WP_109891625.1">
    <property type="nucleotide sequence ID" value="NZ_CP029550.1"/>
</dbReference>
<dbReference type="AlphaFoldDB" id="A0A2U8W7K8"/>
<protein>
    <recommendedName>
        <fullName evidence="4">Large exoprotein involved in heme utilization or adhesion</fullName>
    </recommendedName>
</protein>
<dbReference type="Proteomes" id="UP000245926">
    <property type="component" value="Chromosome"/>
</dbReference>
<evidence type="ECO:0008006" key="4">
    <source>
        <dbReference type="Google" id="ProtNLM"/>
    </source>
</evidence>
<name>A0A2U8W7K8_9HYPH</name>
<organism evidence="2 3">
    <name type="scientific">Methylobacterium durans</name>
    <dbReference type="NCBI Taxonomy" id="2202825"/>
    <lineage>
        <taxon>Bacteria</taxon>
        <taxon>Pseudomonadati</taxon>
        <taxon>Pseudomonadota</taxon>
        <taxon>Alphaproteobacteria</taxon>
        <taxon>Hyphomicrobiales</taxon>
        <taxon>Methylobacteriaceae</taxon>
        <taxon>Methylobacterium</taxon>
    </lineage>
</organism>
<reference evidence="3" key="1">
    <citation type="submission" date="2018-05" db="EMBL/GenBank/DDBJ databases">
        <title>Complete Genome Sequence of Methylobacterium sp. 17SD2-17.</title>
        <authorList>
            <person name="Srinivasan S."/>
        </authorList>
    </citation>
    <scope>NUCLEOTIDE SEQUENCE [LARGE SCALE GENOMIC DNA]</scope>
    <source>
        <strain evidence="3">17SD2-17</strain>
    </source>
</reference>
<evidence type="ECO:0000256" key="1">
    <source>
        <dbReference type="SAM" id="SignalP"/>
    </source>
</evidence>
<feature type="chain" id="PRO_5016010852" description="Large exoprotein involved in heme utilization or adhesion" evidence="1">
    <location>
        <begin position="24"/>
        <end position="128"/>
    </location>
</feature>
<accession>A0A2U8W7K8</accession>
<dbReference type="EMBL" id="CP029550">
    <property type="protein sequence ID" value="AWN42087.1"/>
    <property type="molecule type" value="Genomic_DNA"/>
</dbReference>
<feature type="signal peptide" evidence="1">
    <location>
        <begin position="1"/>
        <end position="23"/>
    </location>
</feature>
<evidence type="ECO:0000313" key="3">
    <source>
        <dbReference type="Proteomes" id="UP000245926"/>
    </source>
</evidence>
<keyword evidence="3" id="KW-1185">Reference proteome</keyword>